<keyword evidence="6" id="KW-1185">Reference proteome</keyword>
<dbReference type="Proteomes" id="UP000281192">
    <property type="component" value="Chromosome"/>
</dbReference>
<evidence type="ECO:0000259" key="2">
    <source>
        <dbReference type="Pfam" id="PF07238"/>
    </source>
</evidence>
<reference evidence="4 5" key="1">
    <citation type="submission" date="2017-12" db="EMBL/GenBank/DDBJ databases">
        <title>The genome sequence of Caulobacter flavus CGMCC1 15093.</title>
        <authorList>
            <person name="Gao J."/>
            <person name="Mao X."/>
            <person name="Sun J."/>
        </authorList>
    </citation>
    <scope>NUCLEOTIDE SEQUENCE [LARGE SCALE GENOMIC DNA]</scope>
    <source>
        <strain evidence="4 5">CGMCC1 15093</strain>
    </source>
</reference>
<proteinExistence type="predicted"/>
<feature type="region of interest" description="Disordered" evidence="1">
    <location>
        <begin position="33"/>
        <end position="73"/>
    </location>
</feature>
<dbReference type="SUPFAM" id="SSF141371">
    <property type="entry name" value="PilZ domain-like"/>
    <property type="match status" value="1"/>
</dbReference>
<name>A0A2N5D1T2_9CAUL</name>
<dbReference type="Pfam" id="PF07238">
    <property type="entry name" value="PilZ"/>
    <property type="match status" value="1"/>
</dbReference>
<sequence length="205" mass="22434">MGHLRPVRRLGGGRLPDLFRLFAKALQAGLKTPGRPILGQERAPGRLPGDGRASRLARPSRRPLGSPPTPRARLRGRLTRVGFRIAAMTQIEVQGMEKRAYRRYPASRKAYLVVGGEPLRCRLIDIAKGGARIAAPEFAVPPEVLHLVDPARRMVHLTRMVWQGDGQMGLQFIDSSAFTEPLGGAEGAGKVVEMVGPWPKETRGN</sequence>
<dbReference type="AlphaFoldDB" id="A0A2N5D1T2"/>
<accession>A0A2N5D1T2</accession>
<dbReference type="InterPro" id="IPR009875">
    <property type="entry name" value="PilZ_domain"/>
</dbReference>
<evidence type="ECO:0000313" key="3">
    <source>
        <dbReference type="EMBL" id="AYV46831.1"/>
    </source>
</evidence>
<organism evidence="4 5">
    <name type="scientific">Caulobacter flavus</name>
    <dbReference type="NCBI Taxonomy" id="1679497"/>
    <lineage>
        <taxon>Bacteria</taxon>
        <taxon>Pseudomonadati</taxon>
        <taxon>Pseudomonadota</taxon>
        <taxon>Alphaproteobacteria</taxon>
        <taxon>Caulobacterales</taxon>
        <taxon>Caulobacteraceae</taxon>
        <taxon>Caulobacter</taxon>
    </lineage>
</organism>
<dbReference type="OrthoDB" id="7950104at2"/>
<feature type="domain" description="PilZ" evidence="2">
    <location>
        <begin position="97"/>
        <end position="174"/>
    </location>
</feature>
<gene>
    <name evidence="3" type="ORF">C1707_11445</name>
    <name evidence="4" type="ORF">CFHF_02325</name>
</gene>
<dbReference type="EMBL" id="PJRQ01000007">
    <property type="protein sequence ID" value="PLR20027.1"/>
    <property type="molecule type" value="Genomic_DNA"/>
</dbReference>
<evidence type="ECO:0000256" key="1">
    <source>
        <dbReference type="SAM" id="MobiDB-lite"/>
    </source>
</evidence>
<dbReference type="Gene3D" id="2.40.10.220">
    <property type="entry name" value="predicted glycosyltransferase like domains"/>
    <property type="match status" value="1"/>
</dbReference>
<protein>
    <recommendedName>
        <fullName evidence="2">PilZ domain-containing protein</fullName>
    </recommendedName>
</protein>
<evidence type="ECO:0000313" key="5">
    <source>
        <dbReference type="Proteomes" id="UP000234483"/>
    </source>
</evidence>
<dbReference type="KEGG" id="cfh:C1707_11445"/>
<evidence type="ECO:0000313" key="6">
    <source>
        <dbReference type="Proteomes" id="UP000281192"/>
    </source>
</evidence>
<dbReference type="Proteomes" id="UP000234483">
    <property type="component" value="Unassembled WGS sequence"/>
</dbReference>
<reference evidence="3 6" key="2">
    <citation type="submission" date="2018-01" db="EMBL/GenBank/DDBJ databases">
        <title>Complete genome sequence of Caulobacter flavus RHGG3.</title>
        <authorList>
            <person name="Yang E."/>
        </authorList>
    </citation>
    <scope>NUCLEOTIDE SEQUENCE [LARGE SCALE GENOMIC DNA]</scope>
    <source>
        <strain evidence="3 6">RHGG3</strain>
    </source>
</reference>
<evidence type="ECO:0000313" key="4">
    <source>
        <dbReference type="EMBL" id="PLR20027.1"/>
    </source>
</evidence>
<dbReference type="EMBL" id="CP026100">
    <property type="protein sequence ID" value="AYV46831.1"/>
    <property type="molecule type" value="Genomic_DNA"/>
</dbReference>
<dbReference type="GO" id="GO:0035438">
    <property type="term" value="F:cyclic-di-GMP binding"/>
    <property type="evidence" value="ECO:0007669"/>
    <property type="project" value="InterPro"/>
</dbReference>